<dbReference type="InterPro" id="IPR002495">
    <property type="entry name" value="Glyco_trans_8"/>
</dbReference>
<feature type="compositionally biased region" description="Low complexity" evidence="1">
    <location>
        <begin position="986"/>
        <end position="997"/>
    </location>
</feature>
<feature type="compositionally biased region" description="Basic and acidic residues" evidence="1">
    <location>
        <begin position="612"/>
        <end position="621"/>
    </location>
</feature>
<keyword evidence="2" id="KW-0328">Glycosyltransferase</keyword>
<accession>A0ABR1JQT6</accession>
<feature type="region of interest" description="Disordered" evidence="1">
    <location>
        <begin position="757"/>
        <end position="1019"/>
    </location>
</feature>
<feature type="compositionally biased region" description="Acidic residues" evidence="1">
    <location>
        <begin position="797"/>
        <end position="809"/>
    </location>
</feature>
<feature type="region of interest" description="Disordered" evidence="1">
    <location>
        <begin position="363"/>
        <end position="701"/>
    </location>
</feature>
<feature type="compositionally biased region" description="Polar residues" evidence="1">
    <location>
        <begin position="414"/>
        <end position="425"/>
    </location>
</feature>
<gene>
    <name evidence="2" type="primary">GLG2</name>
    <name evidence="2" type="ORF">VKT23_005343</name>
</gene>
<keyword evidence="3" id="KW-1185">Reference proteome</keyword>
<protein>
    <submittedName>
        <fullName evidence="2">Glycogenin glucosyltransferase</fullName>
        <ecNumber evidence="2">2.4.1.186</ecNumber>
    </submittedName>
</protein>
<dbReference type="EC" id="2.4.1.186" evidence="2"/>
<dbReference type="InterPro" id="IPR029044">
    <property type="entry name" value="Nucleotide-diphossugar_trans"/>
</dbReference>
<evidence type="ECO:0000313" key="3">
    <source>
        <dbReference type="Proteomes" id="UP001498398"/>
    </source>
</evidence>
<feature type="compositionally biased region" description="Low complexity" evidence="1">
    <location>
        <begin position="384"/>
        <end position="394"/>
    </location>
</feature>
<dbReference type="Pfam" id="PF01501">
    <property type="entry name" value="Glyco_transf_8"/>
    <property type="match status" value="1"/>
</dbReference>
<feature type="compositionally biased region" description="Basic and acidic residues" evidence="1">
    <location>
        <begin position="776"/>
        <end position="796"/>
    </location>
</feature>
<organism evidence="2 3">
    <name type="scientific">Marasmiellus scandens</name>
    <dbReference type="NCBI Taxonomy" id="2682957"/>
    <lineage>
        <taxon>Eukaryota</taxon>
        <taxon>Fungi</taxon>
        <taxon>Dikarya</taxon>
        <taxon>Basidiomycota</taxon>
        <taxon>Agaricomycotina</taxon>
        <taxon>Agaricomycetes</taxon>
        <taxon>Agaricomycetidae</taxon>
        <taxon>Agaricales</taxon>
        <taxon>Marasmiineae</taxon>
        <taxon>Omphalotaceae</taxon>
        <taxon>Marasmiellus</taxon>
    </lineage>
</organism>
<evidence type="ECO:0000313" key="2">
    <source>
        <dbReference type="EMBL" id="KAK7465365.1"/>
    </source>
</evidence>
<keyword evidence="2" id="KW-0808">Transferase</keyword>
<feature type="compositionally biased region" description="Polar residues" evidence="1">
    <location>
        <begin position="946"/>
        <end position="957"/>
    </location>
</feature>
<evidence type="ECO:0000256" key="1">
    <source>
        <dbReference type="SAM" id="MobiDB-lite"/>
    </source>
</evidence>
<feature type="compositionally biased region" description="Low complexity" evidence="1">
    <location>
        <begin position="893"/>
        <end position="909"/>
    </location>
</feature>
<dbReference type="InterPro" id="IPR050587">
    <property type="entry name" value="GNT1/Glycosyltrans_8"/>
</dbReference>
<dbReference type="Proteomes" id="UP001498398">
    <property type="component" value="Unassembled WGS sequence"/>
</dbReference>
<feature type="compositionally biased region" description="Basic and acidic residues" evidence="1">
    <location>
        <begin position="435"/>
        <end position="444"/>
    </location>
</feature>
<dbReference type="SUPFAM" id="SSF53448">
    <property type="entry name" value="Nucleotide-diphospho-sugar transferases"/>
    <property type="match status" value="1"/>
</dbReference>
<feature type="compositionally biased region" description="Polar residues" evidence="1">
    <location>
        <begin position="497"/>
        <end position="511"/>
    </location>
</feature>
<dbReference type="CDD" id="cd02537">
    <property type="entry name" value="GT8_Glycogenin"/>
    <property type="match status" value="1"/>
</dbReference>
<dbReference type="EMBL" id="JBANRG010000006">
    <property type="protein sequence ID" value="KAK7465365.1"/>
    <property type="molecule type" value="Genomic_DNA"/>
</dbReference>
<reference evidence="2 3" key="1">
    <citation type="submission" date="2024-01" db="EMBL/GenBank/DDBJ databases">
        <title>A draft genome for the cacao thread blight pathogen Marasmiellus scandens.</title>
        <authorList>
            <person name="Baruah I.K."/>
            <person name="Leung J."/>
            <person name="Bukari Y."/>
            <person name="Amoako-Attah I."/>
            <person name="Meinhardt L.W."/>
            <person name="Bailey B.A."/>
            <person name="Cohen S.P."/>
        </authorList>
    </citation>
    <scope>NUCLEOTIDE SEQUENCE [LARGE SCALE GENOMIC DNA]</scope>
    <source>
        <strain evidence="2 3">GH-19</strain>
    </source>
</reference>
<feature type="compositionally biased region" description="Basic and acidic residues" evidence="1">
    <location>
        <begin position="453"/>
        <end position="476"/>
    </location>
</feature>
<sequence>MASPYAFVTLLTSDHYLPGALALAAALRDIHPYPAVPPEVDFQTVCLVTPESVDVSSIKLLRKAYDVVIGVELITQENDKGLQLLGRPDLNTVLTKLHVFRLTQYSKIIFLDADVLPIRPLSHLFSTPHEFSAVPDVGWPDIFNSGVLVLSPGEEKFSELQQLLKSKGSWDGGDQGLLNEWRGSNWNRLSFTYNTTPTAAYTYAPAYERFGSKISAIHFIGPNKPWKSIPYRAPFASQSSQQASSASPASALPSEPQQQAYDYNSLLDKWFNVYDKHYRAQTIIPDTEFEVRKYVSAWDEQSGTGAELLASAPAGGPLGGTGSLGLEDLRRLAVEGMSSTAFQPHNTASGEGEYKSMPLEGRVHLMRPQPPPKEPEDEKSEAVSANSSRSRPSSHTPGPNEVPPSPHLEPVSLPPSTATSVSLQQGYFEPSAPHYRHEDHHYHQESQPQHFQGDQRHYEPPASHDGHHHYQEHQPQHFEGNQGAQLSDSGEQRHQEYQSQSVHFKSEQGAQVSHIEYHHPQPQSPHHPQTQHQSPHHPQPQHQSPHHPEPQHQPPPQPTEAPRRRVEPPRPPSPPKLLWNPAIEPPPKNSPAPNAFPSDTYFPNIWDQTPSRTHDQTHQIQHEGPPTATTDSGAFFQPPPPAPIPELLLMQGHYRQVTGESDDTPNPDASKVKAVFPWEDKPRHRPGRVFPVSDAPPPTFFAEPVEEAPILVPEPEPEPVSPPPPRAQVPAPIFGLPNNLAFANAWDNVPSIQRYASRLVKPPQPPPQSMPSFEPSEYRRSRRKSWDERAEMSSRDGDDEDNTDDDDEPVVSGIRYVEDSDNETTGTTASRTPTSRSRRSSVSASYTFKSKKKEYRVRGVQTTPREMRSQGIQVSIDLPKVPRPSLGSTQQDSSPTRSPTRSRRTSLTLQAAGGNSKRWAPSMTSGTLPPIVSTGASIQGEPNGKRSPQTPTQQNIRSPLVQPLPKIVGATTRASVESPGMVRQASDSSSSASLPSSTGPVSPSEGPVVLPQTRKPSRVFDPARGVDVFKRGSEEVLARFLRMGSWEDESPQR</sequence>
<dbReference type="Gene3D" id="3.90.550.10">
    <property type="entry name" value="Spore Coat Polysaccharide Biosynthesis Protein SpsA, Chain A"/>
    <property type="match status" value="1"/>
</dbReference>
<dbReference type="GO" id="GO:0008466">
    <property type="term" value="F:glycogenin glucosyltransferase activity"/>
    <property type="evidence" value="ECO:0007669"/>
    <property type="project" value="UniProtKB-EC"/>
</dbReference>
<dbReference type="PANTHER" id="PTHR11183">
    <property type="entry name" value="GLYCOGENIN SUBFAMILY MEMBER"/>
    <property type="match status" value="1"/>
</dbReference>
<feature type="compositionally biased region" description="Low complexity" evidence="1">
    <location>
        <begin position="520"/>
        <end position="533"/>
    </location>
</feature>
<comment type="caution">
    <text evidence="2">The sequence shown here is derived from an EMBL/GenBank/DDBJ whole genome shotgun (WGS) entry which is preliminary data.</text>
</comment>
<name>A0ABR1JQT6_9AGAR</name>
<proteinExistence type="predicted"/>
<feature type="compositionally biased region" description="Low complexity" evidence="1">
    <location>
        <begin position="824"/>
        <end position="847"/>
    </location>
</feature>